<evidence type="ECO:0000313" key="3">
    <source>
        <dbReference type="Proteomes" id="UP001596391"/>
    </source>
</evidence>
<proteinExistence type="predicted"/>
<dbReference type="RefSeq" id="WP_263370229.1">
    <property type="nucleotide sequence ID" value="NZ_JAGSYD010000001.1"/>
</dbReference>
<gene>
    <name evidence="2" type="ORF">ACFQBQ_13450</name>
</gene>
<name>A0ABW1ZCJ1_9BACT</name>
<accession>A0ABW1ZCJ1</accession>
<feature type="chain" id="PRO_5046518201" description="DUF4412 domain-containing protein" evidence="1">
    <location>
        <begin position="21"/>
        <end position="269"/>
    </location>
</feature>
<evidence type="ECO:0000256" key="1">
    <source>
        <dbReference type="SAM" id="SignalP"/>
    </source>
</evidence>
<dbReference type="EMBL" id="JBHSWI010000001">
    <property type="protein sequence ID" value="MFC6646573.1"/>
    <property type="molecule type" value="Genomic_DNA"/>
</dbReference>
<sequence>MAFRDAILAFTFAAPLIAQAPANTPTPSRHLFRNDPLVGASLENMRIDKNRPFSVTENETSTTTGTDGRKRTTTTVIHFSRDSEGRVRQESQHTPQQGEPYTFITIFDPIALLYLRINAQSHTVYYSHLKPATAHPQNASSPMDAFWQKWEANQLALATGTPTQSADGSATEPLGTRKIAGVEVIGIRYIRKPSHPTASTTADARSTDEQWLSQDLHMILERRIDHPASSSTTLITSDLSVTEPAPALFRAPEGYRMVEEFGAASAAAQ</sequence>
<feature type="signal peptide" evidence="1">
    <location>
        <begin position="1"/>
        <end position="20"/>
    </location>
</feature>
<protein>
    <recommendedName>
        <fullName evidence="4">DUF4412 domain-containing protein</fullName>
    </recommendedName>
</protein>
<keyword evidence="1" id="KW-0732">Signal</keyword>
<evidence type="ECO:0008006" key="4">
    <source>
        <dbReference type="Google" id="ProtNLM"/>
    </source>
</evidence>
<comment type="caution">
    <text evidence="2">The sequence shown here is derived from an EMBL/GenBank/DDBJ whole genome shotgun (WGS) entry which is preliminary data.</text>
</comment>
<dbReference type="Proteomes" id="UP001596391">
    <property type="component" value="Unassembled WGS sequence"/>
</dbReference>
<reference evidence="3" key="1">
    <citation type="journal article" date="2019" name="Int. J. Syst. Evol. Microbiol.">
        <title>The Global Catalogue of Microorganisms (GCM) 10K type strain sequencing project: providing services to taxonomists for standard genome sequencing and annotation.</title>
        <authorList>
            <consortium name="The Broad Institute Genomics Platform"/>
            <consortium name="The Broad Institute Genome Sequencing Center for Infectious Disease"/>
            <person name="Wu L."/>
            <person name="Ma J."/>
        </authorList>
    </citation>
    <scope>NUCLEOTIDE SEQUENCE [LARGE SCALE GENOMIC DNA]</scope>
    <source>
        <strain evidence="3">CGMCC 1.16026</strain>
    </source>
</reference>
<organism evidence="2 3">
    <name type="scientific">Granulicella cerasi</name>
    <dbReference type="NCBI Taxonomy" id="741063"/>
    <lineage>
        <taxon>Bacteria</taxon>
        <taxon>Pseudomonadati</taxon>
        <taxon>Acidobacteriota</taxon>
        <taxon>Terriglobia</taxon>
        <taxon>Terriglobales</taxon>
        <taxon>Acidobacteriaceae</taxon>
        <taxon>Granulicella</taxon>
    </lineage>
</organism>
<evidence type="ECO:0000313" key="2">
    <source>
        <dbReference type="EMBL" id="MFC6646573.1"/>
    </source>
</evidence>
<keyword evidence="3" id="KW-1185">Reference proteome</keyword>